<dbReference type="Gene3D" id="3.30.565.10">
    <property type="entry name" value="Histidine kinase-like ATPase, C-terminal domain"/>
    <property type="match status" value="1"/>
</dbReference>
<organism evidence="3 4">
    <name type="scientific">Splendidivirga corallicola</name>
    <dbReference type="NCBI Taxonomy" id="3051826"/>
    <lineage>
        <taxon>Bacteria</taxon>
        <taxon>Pseudomonadati</taxon>
        <taxon>Bacteroidota</taxon>
        <taxon>Cytophagia</taxon>
        <taxon>Cytophagales</taxon>
        <taxon>Splendidivirgaceae</taxon>
        <taxon>Splendidivirga</taxon>
    </lineage>
</organism>
<keyword evidence="1" id="KW-0472">Membrane</keyword>
<keyword evidence="1" id="KW-0812">Transmembrane</keyword>
<keyword evidence="4" id="KW-1185">Reference proteome</keyword>
<dbReference type="Pfam" id="PF06580">
    <property type="entry name" value="His_kinase"/>
    <property type="match status" value="1"/>
</dbReference>
<dbReference type="PANTHER" id="PTHR34220:SF7">
    <property type="entry name" value="SENSOR HISTIDINE KINASE YPDA"/>
    <property type="match status" value="1"/>
</dbReference>
<gene>
    <name evidence="3" type="ORF">QQ008_06300</name>
</gene>
<feature type="domain" description="Signal transduction histidine kinase internal region" evidence="2">
    <location>
        <begin position="193"/>
        <end position="271"/>
    </location>
</feature>
<feature type="transmembrane region" description="Helical" evidence="1">
    <location>
        <begin position="141"/>
        <end position="164"/>
    </location>
</feature>
<dbReference type="GO" id="GO:0016301">
    <property type="term" value="F:kinase activity"/>
    <property type="evidence" value="ECO:0007669"/>
    <property type="project" value="UniProtKB-KW"/>
</dbReference>
<dbReference type="PANTHER" id="PTHR34220">
    <property type="entry name" value="SENSOR HISTIDINE KINASE YPDA"/>
    <property type="match status" value="1"/>
</dbReference>
<dbReference type="RefSeq" id="WP_346750990.1">
    <property type="nucleotide sequence ID" value="NZ_JAUJEA010000002.1"/>
</dbReference>
<feature type="transmembrane region" description="Helical" evidence="1">
    <location>
        <begin position="12"/>
        <end position="32"/>
    </location>
</feature>
<dbReference type="InterPro" id="IPR050640">
    <property type="entry name" value="Bact_2-comp_sensor_kinase"/>
</dbReference>
<evidence type="ECO:0000313" key="4">
    <source>
        <dbReference type="Proteomes" id="UP001172082"/>
    </source>
</evidence>
<sequence length="385" mass="44200">MDYFDDFILPLIYFTVALGILIVLFIKVWPILNKRIKNEIVRTNIQVFLVCQAIFLLVYILIGFVNIIPEIIQANVIALLMFNLSFKIEKDAEKKKVSFWKVQRKVFIISFLSVILGVIAVNVILHYLIGTELYWDGGFFGFQYLEMVLYVVAGLLVISGRMLYQYKNYESNLKLSKKELEVARLKAHNKSVELSALQAKINPHFLFNSLNSIASLVHDDPDTAEKMALSLSRLFRYSLNKEERNLVTLKEEIEMVETYLEIEKVRFQDRLTVVEEIDEAALEYMIPRFLIQPLAENAIKHGTSKLTEDGYIKLAVSLKGDTLVILVGDNGPEFKDELVNGYGLQSTYDKLALLFPDNHNLEIVNGQEKFIKITLFNLKRNAATV</sequence>
<accession>A0ABT8KJS7</accession>
<dbReference type="InterPro" id="IPR010559">
    <property type="entry name" value="Sig_transdc_His_kin_internal"/>
</dbReference>
<dbReference type="InterPro" id="IPR036890">
    <property type="entry name" value="HATPase_C_sf"/>
</dbReference>
<keyword evidence="3" id="KW-0808">Transferase</keyword>
<evidence type="ECO:0000256" key="1">
    <source>
        <dbReference type="SAM" id="Phobius"/>
    </source>
</evidence>
<keyword evidence="3" id="KW-0418">Kinase</keyword>
<dbReference type="Proteomes" id="UP001172082">
    <property type="component" value="Unassembled WGS sequence"/>
</dbReference>
<keyword evidence="1" id="KW-1133">Transmembrane helix</keyword>
<name>A0ABT8KJS7_9BACT</name>
<evidence type="ECO:0000259" key="2">
    <source>
        <dbReference type="Pfam" id="PF06580"/>
    </source>
</evidence>
<feature type="transmembrane region" description="Helical" evidence="1">
    <location>
        <begin position="106"/>
        <end position="129"/>
    </location>
</feature>
<dbReference type="SUPFAM" id="SSF55874">
    <property type="entry name" value="ATPase domain of HSP90 chaperone/DNA topoisomerase II/histidine kinase"/>
    <property type="match status" value="1"/>
</dbReference>
<comment type="caution">
    <text evidence="3">The sequence shown here is derived from an EMBL/GenBank/DDBJ whole genome shotgun (WGS) entry which is preliminary data.</text>
</comment>
<protein>
    <submittedName>
        <fullName evidence="3">Histidine kinase</fullName>
    </submittedName>
</protein>
<feature type="transmembrane region" description="Helical" evidence="1">
    <location>
        <begin position="68"/>
        <end position="86"/>
    </location>
</feature>
<evidence type="ECO:0000313" key="3">
    <source>
        <dbReference type="EMBL" id="MDN5200960.1"/>
    </source>
</evidence>
<reference evidence="3" key="1">
    <citation type="submission" date="2023-06" db="EMBL/GenBank/DDBJ databases">
        <title>Genomic of Parafulvivirga corallium.</title>
        <authorList>
            <person name="Wang G."/>
        </authorList>
    </citation>
    <scope>NUCLEOTIDE SEQUENCE</scope>
    <source>
        <strain evidence="3">BMA10</strain>
    </source>
</reference>
<feature type="transmembrane region" description="Helical" evidence="1">
    <location>
        <begin position="44"/>
        <end position="62"/>
    </location>
</feature>
<proteinExistence type="predicted"/>
<dbReference type="EMBL" id="JAUJEA010000002">
    <property type="protein sequence ID" value="MDN5200960.1"/>
    <property type="molecule type" value="Genomic_DNA"/>
</dbReference>